<keyword evidence="9" id="KW-1185">Reference proteome</keyword>
<feature type="domain" description="DUF1907" evidence="7">
    <location>
        <begin position="37"/>
        <end position="328"/>
    </location>
</feature>
<dbReference type="EMBL" id="JADYXP020000008">
    <property type="protein sequence ID" value="KAL0117941.1"/>
    <property type="molecule type" value="Genomic_DNA"/>
</dbReference>
<keyword evidence="5" id="KW-0862">Zinc</keyword>
<protein>
    <recommendedName>
        <fullName evidence="7">DUF1907 domain-containing protein</fullName>
    </recommendedName>
</protein>
<dbReference type="PANTHER" id="PTHR13204">
    <property type="entry name" value="PTD012 PROTEIN"/>
    <property type="match status" value="1"/>
</dbReference>
<dbReference type="AlphaFoldDB" id="A0AAW2FT29"/>
<keyword evidence="6" id="KW-0539">Nucleus</keyword>
<evidence type="ECO:0000313" key="9">
    <source>
        <dbReference type="Proteomes" id="UP001430953"/>
    </source>
</evidence>
<evidence type="ECO:0000256" key="3">
    <source>
        <dbReference type="ARBA" id="ARBA00022723"/>
    </source>
</evidence>
<dbReference type="Proteomes" id="UP001430953">
    <property type="component" value="Unassembled WGS sequence"/>
</dbReference>
<evidence type="ECO:0000256" key="5">
    <source>
        <dbReference type="ARBA" id="ARBA00022833"/>
    </source>
</evidence>
<gene>
    <name evidence="8" type="ORF">PUN28_008965</name>
</gene>
<keyword evidence="4" id="KW-0378">Hydrolase</keyword>
<evidence type="ECO:0000256" key="2">
    <source>
        <dbReference type="ARBA" id="ARBA00011245"/>
    </source>
</evidence>
<organism evidence="8 9">
    <name type="scientific">Cardiocondyla obscurior</name>
    <dbReference type="NCBI Taxonomy" id="286306"/>
    <lineage>
        <taxon>Eukaryota</taxon>
        <taxon>Metazoa</taxon>
        <taxon>Ecdysozoa</taxon>
        <taxon>Arthropoda</taxon>
        <taxon>Hexapoda</taxon>
        <taxon>Insecta</taxon>
        <taxon>Pterygota</taxon>
        <taxon>Neoptera</taxon>
        <taxon>Endopterygota</taxon>
        <taxon>Hymenoptera</taxon>
        <taxon>Apocrita</taxon>
        <taxon>Aculeata</taxon>
        <taxon>Formicoidea</taxon>
        <taxon>Formicidae</taxon>
        <taxon>Myrmicinae</taxon>
        <taxon>Cardiocondyla</taxon>
    </lineage>
</organism>
<dbReference type="PANTHER" id="PTHR13204:SF1">
    <property type="entry name" value="ESTER HYDROLASE C11ORF54"/>
    <property type="match status" value="1"/>
</dbReference>
<evidence type="ECO:0000313" key="8">
    <source>
        <dbReference type="EMBL" id="KAL0117941.1"/>
    </source>
</evidence>
<keyword evidence="3" id="KW-0479">Metal-binding</keyword>
<dbReference type="InterPro" id="IPR015021">
    <property type="entry name" value="C11orf54_DUF1907"/>
</dbReference>
<evidence type="ECO:0000256" key="1">
    <source>
        <dbReference type="ARBA" id="ARBA00004123"/>
    </source>
</evidence>
<name>A0AAW2FT29_9HYME</name>
<evidence type="ECO:0000259" key="7">
    <source>
        <dbReference type="SMART" id="SM01168"/>
    </source>
</evidence>
<proteinExistence type="predicted"/>
<dbReference type="GO" id="GO:0005634">
    <property type="term" value="C:nucleus"/>
    <property type="evidence" value="ECO:0007669"/>
    <property type="project" value="UniProtKB-SubCell"/>
</dbReference>
<evidence type="ECO:0000256" key="6">
    <source>
        <dbReference type="ARBA" id="ARBA00023242"/>
    </source>
</evidence>
<sequence>MEAGNVHRILTNGIERSRFRDISWRLDVPDLEEVRSVMQEFVSTSFFDFEVNVIECPNLYAFPFLLPTPGIGNQAKVLEFGNHRDLYDPSKNKDKSWKVPDYIDRSRDILIVGGSMFRGVPNKDVVTTLYSQQTRTLIDTNYSFINEQGEASSERVFNFNPPPCNVFGTYYVCNGTRSQVLLLRARRAFDPETQILSLMQNALCQRYVNAHVGLSGLILMTSGLAEVGVMPPIFPETLLENETDIYNWNYKYNIAAPVVVHNTMFNFDELRLSSIDDENEDMFCTVNSNSNYILRANQFTGSRFLKCSTPVAMECVGYFNVVSELQRIGAELIH</sequence>
<dbReference type="Pfam" id="PF08925">
    <property type="entry name" value="DUF1907"/>
    <property type="match status" value="1"/>
</dbReference>
<evidence type="ECO:0000256" key="4">
    <source>
        <dbReference type="ARBA" id="ARBA00022801"/>
    </source>
</evidence>
<comment type="caution">
    <text evidence="8">The sequence shown here is derived from an EMBL/GenBank/DDBJ whole genome shotgun (WGS) entry which is preliminary data.</text>
</comment>
<dbReference type="SUPFAM" id="SSF117856">
    <property type="entry name" value="AF0104/ALDC/Ptd012-like"/>
    <property type="match status" value="1"/>
</dbReference>
<comment type="subcellular location">
    <subcellularLocation>
        <location evidence="1">Nucleus</location>
    </subcellularLocation>
</comment>
<dbReference type="GO" id="GO:0016788">
    <property type="term" value="F:hydrolase activity, acting on ester bonds"/>
    <property type="evidence" value="ECO:0007669"/>
    <property type="project" value="TreeGrafter"/>
</dbReference>
<accession>A0AAW2FT29</accession>
<dbReference type="GO" id="GO:0008270">
    <property type="term" value="F:zinc ion binding"/>
    <property type="evidence" value="ECO:0007669"/>
    <property type="project" value="TreeGrafter"/>
</dbReference>
<reference evidence="8 9" key="1">
    <citation type="submission" date="2023-03" db="EMBL/GenBank/DDBJ databases">
        <title>High recombination rates correlate with genetic variation in Cardiocondyla obscurior ants.</title>
        <authorList>
            <person name="Errbii M."/>
        </authorList>
    </citation>
    <scope>NUCLEOTIDE SEQUENCE [LARGE SCALE GENOMIC DNA]</scope>
    <source>
        <strain evidence="8">Alpha-2009</strain>
        <tissue evidence="8">Whole body</tissue>
    </source>
</reference>
<comment type="subunit">
    <text evidence="2">Monomer.</text>
</comment>
<dbReference type="SMART" id="SM01168">
    <property type="entry name" value="DUF1907"/>
    <property type="match status" value="1"/>
</dbReference>